<keyword evidence="6" id="KW-1185">Reference proteome</keyword>
<feature type="domain" description="HTH araC/xylS-type" evidence="4">
    <location>
        <begin position="230"/>
        <end position="328"/>
    </location>
</feature>
<evidence type="ECO:0000256" key="1">
    <source>
        <dbReference type="ARBA" id="ARBA00023015"/>
    </source>
</evidence>
<proteinExistence type="predicted"/>
<dbReference type="PANTHER" id="PTHR47894">
    <property type="entry name" value="HTH-TYPE TRANSCRIPTIONAL REGULATOR GADX"/>
    <property type="match status" value="1"/>
</dbReference>
<dbReference type="EMBL" id="NIOF01000002">
    <property type="protein sequence ID" value="OWQ91845.1"/>
    <property type="molecule type" value="Genomic_DNA"/>
</dbReference>
<evidence type="ECO:0000256" key="3">
    <source>
        <dbReference type="ARBA" id="ARBA00023163"/>
    </source>
</evidence>
<dbReference type="OrthoDB" id="8584243at2"/>
<keyword evidence="2" id="KW-0238">DNA-binding</keyword>
<organism evidence="5 6">
    <name type="scientific">Roseateles aquatilis</name>
    <dbReference type="NCBI Taxonomy" id="431061"/>
    <lineage>
        <taxon>Bacteria</taxon>
        <taxon>Pseudomonadati</taxon>
        <taxon>Pseudomonadota</taxon>
        <taxon>Betaproteobacteria</taxon>
        <taxon>Burkholderiales</taxon>
        <taxon>Sphaerotilaceae</taxon>
        <taxon>Roseateles</taxon>
    </lineage>
</organism>
<dbReference type="PROSITE" id="PS01124">
    <property type="entry name" value="HTH_ARAC_FAMILY_2"/>
    <property type="match status" value="1"/>
</dbReference>
<evidence type="ECO:0000259" key="4">
    <source>
        <dbReference type="PROSITE" id="PS01124"/>
    </source>
</evidence>
<evidence type="ECO:0000313" key="6">
    <source>
        <dbReference type="Proteomes" id="UP000197468"/>
    </source>
</evidence>
<dbReference type="InterPro" id="IPR018060">
    <property type="entry name" value="HTH_AraC"/>
</dbReference>
<gene>
    <name evidence="5" type="ORF">CDN99_05590</name>
</gene>
<keyword evidence="1" id="KW-0805">Transcription regulation</keyword>
<keyword evidence="3" id="KW-0804">Transcription</keyword>
<dbReference type="GO" id="GO:0000976">
    <property type="term" value="F:transcription cis-regulatory region binding"/>
    <property type="evidence" value="ECO:0007669"/>
    <property type="project" value="TreeGrafter"/>
</dbReference>
<dbReference type="AlphaFoldDB" id="A0A246JH03"/>
<dbReference type="GO" id="GO:0005829">
    <property type="term" value="C:cytosol"/>
    <property type="evidence" value="ECO:0007669"/>
    <property type="project" value="TreeGrafter"/>
</dbReference>
<dbReference type="Pfam" id="PF12625">
    <property type="entry name" value="Arabinose_bd"/>
    <property type="match status" value="1"/>
</dbReference>
<dbReference type="InterPro" id="IPR032687">
    <property type="entry name" value="AraC-type_N"/>
</dbReference>
<dbReference type="Pfam" id="PF12833">
    <property type="entry name" value="HTH_18"/>
    <property type="match status" value="1"/>
</dbReference>
<name>A0A246JH03_9BURK</name>
<dbReference type="GO" id="GO:0003700">
    <property type="term" value="F:DNA-binding transcription factor activity"/>
    <property type="evidence" value="ECO:0007669"/>
    <property type="project" value="InterPro"/>
</dbReference>
<protein>
    <submittedName>
        <fullName evidence="5">AraC family transcriptional regulator</fullName>
    </submittedName>
</protein>
<evidence type="ECO:0000256" key="2">
    <source>
        <dbReference type="ARBA" id="ARBA00023125"/>
    </source>
</evidence>
<accession>A0A246JH03</accession>
<comment type="caution">
    <text evidence="5">The sequence shown here is derived from an EMBL/GenBank/DDBJ whole genome shotgun (WGS) entry which is preliminary data.</text>
</comment>
<reference evidence="5 6" key="1">
    <citation type="journal article" date="2008" name="Int. J. Syst. Evol. Microbiol.">
        <title>Description of Roseateles aquatilis sp. nov. and Roseateles terrae sp. nov., in the class Betaproteobacteria, and emended description of the genus Roseateles.</title>
        <authorList>
            <person name="Gomila M."/>
            <person name="Bowien B."/>
            <person name="Falsen E."/>
            <person name="Moore E.R."/>
            <person name="Lalucat J."/>
        </authorList>
    </citation>
    <scope>NUCLEOTIDE SEQUENCE [LARGE SCALE GENOMIC DNA]</scope>
    <source>
        <strain evidence="5 6">CCUG 48205</strain>
    </source>
</reference>
<evidence type="ECO:0000313" key="5">
    <source>
        <dbReference type="EMBL" id="OWQ91845.1"/>
    </source>
</evidence>
<dbReference type="Gene3D" id="1.10.10.60">
    <property type="entry name" value="Homeodomain-like"/>
    <property type="match status" value="1"/>
</dbReference>
<sequence>MESAGYALDTTWRTVLKDLGVVPADVLRVAGLPDDLLLQPSVRLASADFYRLWNSIEAAVGDPLLPLRLCRAICSESFSPVLFAALCSPNMLVAAQRIGRYKTLIAPMRLDVTQADGLTTLEFSWLDPAVSPPASLVVMELLFCVTLARMGTRETIRPVAVQTQELPSPIAPYEEFLGVRPVRGERHFVSFANADATWPFLTSNEPLWTAFEPELRQRLSHLDAQATTTQRVRAALFEGLPSGLVTIEDIAHKLGMSRRTLQRRVDAEGTSFQQILNGTREALARHYLEKTALPIAEISFLLGFDESNSFHRAFRGWTGSTPDRVRRGHESGERIASIAEAREVSGT</sequence>
<dbReference type="InterPro" id="IPR009057">
    <property type="entry name" value="Homeodomain-like_sf"/>
</dbReference>
<dbReference type="SMART" id="SM00342">
    <property type="entry name" value="HTH_ARAC"/>
    <property type="match status" value="1"/>
</dbReference>
<dbReference type="PANTHER" id="PTHR47894:SF1">
    <property type="entry name" value="HTH-TYPE TRANSCRIPTIONAL REGULATOR VQSM"/>
    <property type="match status" value="1"/>
</dbReference>
<dbReference type="Proteomes" id="UP000197468">
    <property type="component" value="Unassembled WGS sequence"/>
</dbReference>
<dbReference type="RefSeq" id="WP_088383507.1">
    <property type="nucleotide sequence ID" value="NZ_NIOF01000002.1"/>
</dbReference>
<dbReference type="SUPFAM" id="SSF46689">
    <property type="entry name" value="Homeodomain-like"/>
    <property type="match status" value="1"/>
</dbReference>